<proteinExistence type="predicted"/>
<dbReference type="InterPro" id="IPR025427">
    <property type="entry name" value="DUF4160"/>
</dbReference>
<dbReference type="EMBL" id="JBJYXY010000001">
    <property type="protein sequence ID" value="MFN2975107.1"/>
    <property type="molecule type" value="Genomic_DNA"/>
</dbReference>
<accession>A0ABW9KHP6</accession>
<gene>
    <name evidence="1" type="ORF">ACK2TP_04975</name>
</gene>
<sequence>MIYTDDHGPPHVHATDGSQSASFWLHCAERRASLRARKHMAGQVLSRVQNFIEANVEVLCEAWKEVHQ</sequence>
<organism evidence="1 2">
    <name type="scientific">Terriglobus aquaticus</name>
    <dbReference type="NCBI Taxonomy" id="940139"/>
    <lineage>
        <taxon>Bacteria</taxon>
        <taxon>Pseudomonadati</taxon>
        <taxon>Acidobacteriota</taxon>
        <taxon>Terriglobia</taxon>
        <taxon>Terriglobales</taxon>
        <taxon>Acidobacteriaceae</taxon>
        <taxon>Terriglobus</taxon>
    </lineage>
</organism>
<dbReference type="Proteomes" id="UP001634747">
    <property type="component" value="Unassembled WGS sequence"/>
</dbReference>
<name>A0ABW9KHP6_9BACT</name>
<reference evidence="1 2" key="1">
    <citation type="submission" date="2024-12" db="EMBL/GenBank/DDBJ databases">
        <authorList>
            <person name="Lee Y."/>
        </authorList>
    </citation>
    <scope>NUCLEOTIDE SEQUENCE [LARGE SCALE GENOMIC DNA]</scope>
    <source>
        <strain evidence="1 2">03SUJ4</strain>
    </source>
</reference>
<dbReference type="RefSeq" id="WP_409446070.1">
    <property type="nucleotide sequence ID" value="NZ_BAABBH010000001.1"/>
</dbReference>
<keyword evidence="2" id="KW-1185">Reference proteome</keyword>
<dbReference type="Pfam" id="PF13711">
    <property type="entry name" value="DUF4160"/>
    <property type="match status" value="1"/>
</dbReference>
<evidence type="ECO:0000313" key="1">
    <source>
        <dbReference type="EMBL" id="MFN2975107.1"/>
    </source>
</evidence>
<comment type="caution">
    <text evidence="1">The sequence shown here is derived from an EMBL/GenBank/DDBJ whole genome shotgun (WGS) entry which is preliminary data.</text>
</comment>
<protein>
    <submittedName>
        <fullName evidence="1">DUF4160 domain-containing protein</fullName>
    </submittedName>
</protein>
<evidence type="ECO:0000313" key="2">
    <source>
        <dbReference type="Proteomes" id="UP001634747"/>
    </source>
</evidence>